<keyword evidence="6" id="KW-1185">Reference proteome</keyword>
<keyword evidence="1 2" id="KW-0103">Bromodomain</keyword>
<dbReference type="OrthoDB" id="21449at2759"/>
<feature type="domain" description="Bromo" evidence="4">
    <location>
        <begin position="898"/>
        <end position="1013"/>
    </location>
</feature>
<reference evidence="5 6" key="1">
    <citation type="journal article" date="2018" name="Nat. Ecol. Evol.">
        <title>Pezizomycetes genomes reveal the molecular basis of ectomycorrhizal truffle lifestyle.</title>
        <authorList>
            <person name="Murat C."/>
            <person name="Payen T."/>
            <person name="Noel B."/>
            <person name="Kuo A."/>
            <person name="Morin E."/>
            <person name="Chen J."/>
            <person name="Kohler A."/>
            <person name="Krizsan K."/>
            <person name="Balestrini R."/>
            <person name="Da Silva C."/>
            <person name="Montanini B."/>
            <person name="Hainaut M."/>
            <person name="Levati E."/>
            <person name="Barry K.W."/>
            <person name="Belfiori B."/>
            <person name="Cichocki N."/>
            <person name="Clum A."/>
            <person name="Dockter R.B."/>
            <person name="Fauchery L."/>
            <person name="Guy J."/>
            <person name="Iotti M."/>
            <person name="Le Tacon F."/>
            <person name="Lindquist E.A."/>
            <person name="Lipzen A."/>
            <person name="Malagnac F."/>
            <person name="Mello A."/>
            <person name="Molinier V."/>
            <person name="Miyauchi S."/>
            <person name="Poulain J."/>
            <person name="Riccioni C."/>
            <person name="Rubini A."/>
            <person name="Sitrit Y."/>
            <person name="Splivallo R."/>
            <person name="Traeger S."/>
            <person name="Wang M."/>
            <person name="Zifcakova L."/>
            <person name="Wipf D."/>
            <person name="Zambonelli A."/>
            <person name="Paolocci F."/>
            <person name="Nowrousian M."/>
            <person name="Ottonello S."/>
            <person name="Baldrian P."/>
            <person name="Spatafora J.W."/>
            <person name="Henrissat B."/>
            <person name="Nagy L.G."/>
            <person name="Aury J.M."/>
            <person name="Wincker P."/>
            <person name="Grigoriev I.V."/>
            <person name="Bonfante P."/>
            <person name="Martin F.M."/>
        </authorList>
    </citation>
    <scope>NUCLEOTIDE SEQUENCE [LARGE SCALE GENOMIC DNA]</scope>
    <source>
        <strain evidence="5 6">CCBAS932</strain>
    </source>
</reference>
<feature type="compositionally biased region" description="Polar residues" evidence="3">
    <location>
        <begin position="189"/>
        <end position="204"/>
    </location>
</feature>
<dbReference type="Proteomes" id="UP000277580">
    <property type="component" value="Unassembled WGS sequence"/>
</dbReference>
<feature type="compositionally biased region" description="Polar residues" evidence="3">
    <location>
        <begin position="260"/>
        <end position="274"/>
    </location>
</feature>
<evidence type="ECO:0000259" key="4">
    <source>
        <dbReference type="PROSITE" id="PS50014"/>
    </source>
</evidence>
<dbReference type="InParanoid" id="A0A3N4KR56"/>
<evidence type="ECO:0000256" key="2">
    <source>
        <dbReference type="PROSITE-ProRule" id="PRU00035"/>
    </source>
</evidence>
<dbReference type="SUPFAM" id="SSF47370">
    <property type="entry name" value="Bromodomain"/>
    <property type="match status" value="1"/>
</dbReference>
<protein>
    <recommendedName>
        <fullName evidence="4">Bromo domain-containing protein</fullName>
    </recommendedName>
</protein>
<feature type="compositionally biased region" description="Low complexity" evidence="3">
    <location>
        <begin position="225"/>
        <end position="236"/>
    </location>
</feature>
<gene>
    <name evidence="5" type="ORF">P167DRAFT_545085</name>
</gene>
<feature type="region of interest" description="Disordered" evidence="3">
    <location>
        <begin position="1044"/>
        <end position="1114"/>
    </location>
</feature>
<evidence type="ECO:0000256" key="3">
    <source>
        <dbReference type="SAM" id="MobiDB-lite"/>
    </source>
</evidence>
<dbReference type="InterPro" id="IPR036427">
    <property type="entry name" value="Bromodomain-like_sf"/>
</dbReference>
<dbReference type="EMBL" id="ML119125">
    <property type="protein sequence ID" value="RPB13074.1"/>
    <property type="molecule type" value="Genomic_DNA"/>
</dbReference>
<feature type="compositionally biased region" description="Pro residues" evidence="3">
    <location>
        <begin position="397"/>
        <end position="422"/>
    </location>
</feature>
<feature type="compositionally biased region" description="Polar residues" evidence="3">
    <location>
        <begin position="531"/>
        <end position="553"/>
    </location>
</feature>
<name>A0A3N4KR56_9PEZI</name>
<evidence type="ECO:0000313" key="5">
    <source>
        <dbReference type="EMBL" id="RPB13074.1"/>
    </source>
</evidence>
<dbReference type="GO" id="GO:0006325">
    <property type="term" value="P:chromatin organization"/>
    <property type="evidence" value="ECO:0007669"/>
    <property type="project" value="UniProtKB-ARBA"/>
</dbReference>
<feature type="compositionally biased region" description="Gly residues" evidence="3">
    <location>
        <begin position="78"/>
        <end position="92"/>
    </location>
</feature>
<feature type="compositionally biased region" description="Pro residues" evidence="3">
    <location>
        <begin position="371"/>
        <end position="388"/>
    </location>
</feature>
<dbReference type="PROSITE" id="PS50014">
    <property type="entry name" value="BROMODOMAIN_2"/>
    <property type="match status" value="1"/>
</dbReference>
<feature type="region of interest" description="Disordered" evidence="3">
    <location>
        <begin position="169"/>
        <end position="869"/>
    </location>
</feature>
<feature type="compositionally biased region" description="Pro residues" evidence="3">
    <location>
        <begin position="583"/>
        <end position="597"/>
    </location>
</feature>
<dbReference type="Gene3D" id="1.20.920.10">
    <property type="entry name" value="Bromodomain-like"/>
    <property type="match status" value="1"/>
</dbReference>
<dbReference type="InterPro" id="IPR001487">
    <property type="entry name" value="Bromodomain"/>
</dbReference>
<feature type="compositionally biased region" description="Basic and acidic residues" evidence="3">
    <location>
        <begin position="701"/>
        <end position="717"/>
    </location>
</feature>
<accession>A0A3N4KR56</accession>
<dbReference type="PANTHER" id="PTHR15398">
    <property type="entry name" value="BROMODOMAIN-CONTAINING PROTEIN 8"/>
    <property type="match status" value="1"/>
</dbReference>
<feature type="region of interest" description="Disordered" evidence="3">
    <location>
        <begin position="77"/>
        <end position="115"/>
    </location>
</feature>
<feature type="compositionally biased region" description="Acidic residues" evidence="3">
    <location>
        <begin position="758"/>
        <end position="767"/>
    </location>
</feature>
<feature type="compositionally biased region" description="Polar residues" evidence="3">
    <location>
        <begin position="600"/>
        <end position="611"/>
    </location>
</feature>
<evidence type="ECO:0000256" key="1">
    <source>
        <dbReference type="ARBA" id="ARBA00023117"/>
    </source>
</evidence>
<feature type="compositionally biased region" description="Polar residues" evidence="3">
    <location>
        <begin position="856"/>
        <end position="869"/>
    </location>
</feature>
<dbReference type="AlphaFoldDB" id="A0A3N4KR56"/>
<feature type="compositionally biased region" description="Basic and acidic residues" evidence="3">
    <location>
        <begin position="682"/>
        <end position="695"/>
    </location>
</feature>
<feature type="compositionally biased region" description="Basic residues" evidence="3">
    <location>
        <begin position="1103"/>
        <end position="1114"/>
    </location>
</feature>
<dbReference type="GO" id="GO:0035267">
    <property type="term" value="C:NuA4 histone acetyltransferase complex"/>
    <property type="evidence" value="ECO:0007669"/>
    <property type="project" value="TreeGrafter"/>
</dbReference>
<feature type="compositionally biased region" description="Polar residues" evidence="3">
    <location>
        <begin position="325"/>
        <end position="351"/>
    </location>
</feature>
<feature type="compositionally biased region" description="Acidic residues" evidence="3">
    <location>
        <begin position="827"/>
        <end position="836"/>
    </location>
</feature>
<feature type="compositionally biased region" description="Basic residues" evidence="3">
    <location>
        <begin position="782"/>
        <end position="793"/>
    </location>
</feature>
<feature type="compositionally biased region" description="Polar residues" evidence="3">
    <location>
        <begin position="243"/>
        <end position="253"/>
    </location>
</feature>
<dbReference type="PANTHER" id="PTHR15398:SF4">
    <property type="entry name" value="BROMODOMAIN-CONTAINING PROTEIN 8 ISOFORM X1"/>
    <property type="match status" value="1"/>
</dbReference>
<organism evidence="5 6">
    <name type="scientific">Morchella conica CCBAS932</name>
    <dbReference type="NCBI Taxonomy" id="1392247"/>
    <lineage>
        <taxon>Eukaryota</taxon>
        <taxon>Fungi</taxon>
        <taxon>Dikarya</taxon>
        <taxon>Ascomycota</taxon>
        <taxon>Pezizomycotina</taxon>
        <taxon>Pezizomycetes</taxon>
        <taxon>Pezizales</taxon>
        <taxon>Morchellaceae</taxon>
        <taxon>Morchella</taxon>
    </lineage>
</organism>
<feature type="compositionally biased region" description="Low complexity" evidence="3">
    <location>
        <begin position="500"/>
        <end position="511"/>
    </location>
</feature>
<dbReference type="STRING" id="1392247.A0A3N4KR56"/>
<proteinExistence type="predicted"/>
<sequence>MSTPALEITAYTPLETLLLFYNLSTHGIHPTSFSLISNILVRNPLVKNGDTFDRNRLAPDALKEFYLLQLREAELELGSGGDGQPNGDGGRQGSPATSRKKKAKTPPAALSNPDKTGVVKILTSRLYEKYRNTVFQQIRDDERRYAELDRDFNDISAGLWDERLLRENAVKTRSRSSSTTPKSSKQKRVSSSPGSDRRNPTPSVSPIAEARDEPLATKVSVEVSPRALPAARTPTAQHAVPQLATQKSPQLKSSLPLRPNNHSGKPEQQNTPRNATDRPPRNVPASTPLSQQSPPPHTQDQEGQKESYMPLAQTKRDVMKVASTPPKTQPTAVWSNQTIQTASPSPRQTQAHRALAAPIPSPQVPQKMEAVPPPPPSSTSSPIAPPLSRPGVKIEAPVPPPTRTPFPPITPRPIQGPYPQPQNTPSRPSSVPGSGQGPQGLTGLQQLADVADTRWQQQHTPPFVQHGAPPGQHIVYSSPGQPVSYGPAPISPSVQQGHRTPTPSTPGATAGFGVLFPTPLPTTPAPPVQQYPPQFSPQNQARQAGVQTPNFQHYNPHVAAQQQQQSFEQAPPVPSPTVQRIAPRPPPLAPPAPPPQVPATSQQSNPISPSKTRPPPIVTSTGSADIPPFSHSPGHKGEPGSPIPPRPDEISPISTPSRSPPPPPESPKLAVSVEKPRGKKRLFQDDGKSPQERRKSGGSKENTKQARADRAKEDKPAPKRQKKHEKTPAKSPVARRGSVVEKEVGVVLAVPESKVKDEEADVTEIESDAPVSIVDEEEKPQKPRGRGRPRGKAKPPPPPEEQVEPPVKEKRTKRKRTEVNAPTPQTVDDDEEESEAEAASVSPTPQRRHFPKLEKQGSNMTNSVPSPSPLTVSIGQQPLVVATKKFLQLSAPLLGDISSHKFANLFSHAVNERMAPGYRNLVFRPQDLKSIKAAVKSGTAAITNTSTGTPAMTPTTDFAAATPPASSSTFATLPATTLNTPPKGIVNSVQLEKELFRMFANAIMYNKSTTEIGKETVIMARDVEGMVDNFRTAEEAGMKKALGAAATGGGFGSARKGGVRDRERETTVGTAGDEEQSISGDKEDGDEDSVMGDTDGASEKGKGKAIVKRKRLKR</sequence>
<feature type="compositionally biased region" description="Pro residues" evidence="3">
    <location>
        <begin position="518"/>
        <end position="530"/>
    </location>
</feature>
<evidence type="ECO:0000313" key="6">
    <source>
        <dbReference type="Proteomes" id="UP000277580"/>
    </source>
</evidence>